<dbReference type="OrthoDB" id="72053at2759"/>
<dbReference type="VEuPathDB" id="FungiDB:C2_09620W_A"/>
<reference evidence="8 9" key="1">
    <citation type="journal article" date="2004" name="Proc. Natl. Acad. Sci. U.S.A.">
        <title>The diploid genome sequence of Candida albicans.</title>
        <authorList>
            <person name="Jones T."/>
            <person name="Federspiel N.A."/>
            <person name="Chibana H."/>
            <person name="Dungan J."/>
            <person name="Kalman S."/>
            <person name="Magee B.B."/>
            <person name="Newport G."/>
            <person name="Thorstenson Y.R."/>
            <person name="Agabian N."/>
            <person name="Magee P.T."/>
            <person name="Davis R.W."/>
            <person name="Scherer S."/>
        </authorList>
    </citation>
    <scope>NUCLEOTIDE SEQUENCE [LARGE SCALE GENOMIC DNA]</scope>
    <source>
        <strain evidence="9">SC5314 / ATCC MYA-2876</strain>
    </source>
</reference>
<feature type="signal peptide" evidence="5">
    <location>
        <begin position="1"/>
        <end position="21"/>
    </location>
</feature>
<dbReference type="FunCoup" id="A0A1D8PII5">
    <property type="interactions" value="119"/>
</dbReference>
<dbReference type="PANTHER" id="PTHR45672">
    <property type="entry name" value="PROTEIN DISULFIDE-ISOMERASE C17H9.14C-RELATED"/>
    <property type="match status" value="1"/>
</dbReference>
<dbReference type="GO" id="GO:0005783">
    <property type="term" value="C:endoplasmic reticulum"/>
    <property type="evidence" value="ECO:0000318"/>
    <property type="project" value="GO_Central"/>
</dbReference>
<keyword evidence="4" id="KW-1133">Transmembrane helix</keyword>
<keyword evidence="9" id="KW-1185">Reference proteome</keyword>
<keyword evidence="2 5" id="KW-0732">Signal</keyword>
<evidence type="ECO:0000313" key="7">
    <source>
        <dbReference type="CGD" id="CAL0000180758"/>
    </source>
</evidence>
<dbReference type="EMBL" id="CP017624">
    <property type="protein sequence ID" value="AOW27940.1"/>
    <property type="molecule type" value="Genomic_DNA"/>
</dbReference>
<comment type="similarity">
    <text evidence="1">Belongs to the protein disulfide isomerase family.</text>
</comment>
<evidence type="ECO:0000259" key="6">
    <source>
        <dbReference type="PROSITE" id="PS51352"/>
    </source>
</evidence>
<evidence type="ECO:0000256" key="3">
    <source>
        <dbReference type="SAM" id="MobiDB-lite"/>
    </source>
</evidence>
<evidence type="ECO:0000313" key="9">
    <source>
        <dbReference type="Proteomes" id="UP000000559"/>
    </source>
</evidence>
<evidence type="ECO:0000256" key="1">
    <source>
        <dbReference type="ARBA" id="ARBA00006347"/>
    </source>
</evidence>
<protein>
    <submittedName>
        <fullName evidence="8">Protein disulfide isomerase</fullName>
    </submittedName>
</protein>
<dbReference type="AlphaFoldDB" id="A0A1D8PII5"/>
<feature type="transmembrane region" description="Helical" evidence="4">
    <location>
        <begin position="682"/>
        <end position="703"/>
    </location>
</feature>
<dbReference type="GeneID" id="3643797"/>
<dbReference type="PROSITE" id="PS51352">
    <property type="entry name" value="THIOREDOXIN_2"/>
    <property type="match status" value="1"/>
</dbReference>
<dbReference type="Pfam" id="PF00085">
    <property type="entry name" value="Thioredoxin"/>
    <property type="match status" value="1"/>
</dbReference>
<organism evidence="8 9">
    <name type="scientific">Candida albicans (strain SC5314 / ATCC MYA-2876)</name>
    <name type="common">Yeast</name>
    <dbReference type="NCBI Taxonomy" id="237561"/>
    <lineage>
        <taxon>Eukaryota</taxon>
        <taxon>Fungi</taxon>
        <taxon>Dikarya</taxon>
        <taxon>Ascomycota</taxon>
        <taxon>Saccharomycotina</taxon>
        <taxon>Pichiomycetes</taxon>
        <taxon>Debaryomycetaceae</taxon>
        <taxon>Candida/Lodderomyces clade</taxon>
        <taxon>Candida</taxon>
    </lineage>
</organism>
<dbReference type="Proteomes" id="UP000000559">
    <property type="component" value="Chromosome 2"/>
</dbReference>
<dbReference type="GO" id="GO:0006457">
    <property type="term" value="P:protein folding"/>
    <property type="evidence" value="ECO:0000318"/>
    <property type="project" value="GO_Central"/>
</dbReference>
<feature type="region of interest" description="Disordered" evidence="3">
    <location>
        <begin position="713"/>
        <end position="737"/>
    </location>
</feature>
<dbReference type="eggNOG" id="KOG0191">
    <property type="taxonomic scope" value="Eukaryota"/>
</dbReference>
<accession>A0A1D8PII5</accession>
<proteinExistence type="inferred from homology"/>
<evidence type="ECO:0000256" key="2">
    <source>
        <dbReference type="ARBA" id="ARBA00022729"/>
    </source>
</evidence>
<dbReference type="InterPro" id="IPR013766">
    <property type="entry name" value="Thioredoxin_domain"/>
</dbReference>
<reference evidence="8 9" key="2">
    <citation type="journal article" date="2007" name="Genome Biol.">
        <title>Assembly of the Candida albicans genome into sixteen supercontigs aligned on the eight chromosomes.</title>
        <authorList>
            <person name="van het Hoog M."/>
            <person name="Rast T.J."/>
            <person name="Martchenko M."/>
            <person name="Grindle S."/>
            <person name="Dignard D."/>
            <person name="Hogues H."/>
            <person name="Cuomo C."/>
            <person name="Berriman M."/>
            <person name="Scherer S."/>
            <person name="Magee B.B."/>
            <person name="Whiteway M."/>
            <person name="Chibana H."/>
            <person name="Nantel A."/>
            <person name="Magee P.T."/>
        </authorList>
    </citation>
    <scope>GENOME REANNOTATION</scope>
    <source>
        <strain evidence="9">SC5314 / ATCC MYA-2876</strain>
    </source>
</reference>
<sequence length="737" mass="84998">MKLSILSLLGFLTTAAVGVVGSEINPLEPQIIADQVTNGEHKRQSDDESNSQLKSQSKMDVPPTLSMKEFDKLTREKLVLVEFFSPYCHHCKEFAPTWKETYIKFVTEYPDLNIEMKQVNCIESGDLCEREHIDFYPNILLYAPAVDKDGKKTGKSKNIDSFPRNLDRNVENIIKYLREATAEFDSGAINLPSSSQLLDVDTMSKIIDGNISTPMFVSFFPATKRQWKSVEHRGRLGFSNCEDCLPAKQIWDRLSNKILSISDTGHFMCRDHREVCDKLKITSNNEPQFIMFLPESIGAVRFDYNDYVDVNRMKWWVQKLFQNSQFEVVSARGITEVMEYTKVLSHEPIAQFYPLKSKITVVFYYDIDKVTEEDEKILPHLLKTIQESPFNIQLHKGKHKKIEENVLTMGQNLIEYINYDENDKYEFDKSIQVLTTLTTKPTILVFKDNSLIADVYQSLSPEDMKTYDKVESFINSIQYPLYGQLTPQLAPYYFKNNEKYQDHKVVVLFTDLSDLKGTDNQLYKLSLAAHEYHHLKQKYYFDRFKQSNQVSAATVEKLQEQNQETIDALKELQQVIPELWENDQVLFTFIDLPNAYKQFGGVKGWRLNPNNYQVGDVVVLSKDNRYYWNKDTQGNKLTNEPKELKKVLMSLLAKDDKLKAAIVGSPYGGVLGFMDYVHDYGVWGYIGFFLSIYTTGFLVLRLGRRSSRRWLFKRPSSSTPSSGGGGIIGNNFTPKKD</sequence>
<keyword evidence="4" id="KW-0472">Membrane</keyword>
<dbReference type="SMR" id="A0A1D8PII5"/>
<dbReference type="InterPro" id="IPR051063">
    <property type="entry name" value="PDI"/>
</dbReference>
<dbReference type="InterPro" id="IPR036249">
    <property type="entry name" value="Thioredoxin-like_sf"/>
</dbReference>
<dbReference type="KEGG" id="cal:CAALFM_C209620WA"/>
<feature type="chain" id="PRO_5009111184" evidence="5">
    <location>
        <begin position="22"/>
        <end position="737"/>
    </location>
</feature>
<dbReference type="RefSeq" id="XP_714564.2">
    <property type="nucleotide sequence ID" value="XM_709471.2"/>
</dbReference>
<dbReference type="CDD" id="cd02961">
    <property type="entry name" value="PDI_a_family"/>
    <property type="match status" value="1"/>
</dbReference>
<dbReference type="SUPFAM" id="SSF52833">
    <property type="entry name" value="Thioredoxin-like"/>
    <property type="match status" value="1"/>
</dbReference>
<feature type="domain" description="Thioredoxin" evidence="6">
    <location>
        <begin position="22"/>
        <end position="179"/>
    </location>
</feature>
<feature type="region of interest" description="Disordered" evidence="3">
    <location>
        <begin position="36"/>
        <end position="62"/>
    </location>
</feature>
<reference evidence="8 9" key="3">
    <citation type="journal article" date="2013" name="Genome Biol.">
        <title>Assembly of a phased diploid Candida albicans genome facilitates allele-specific measurements and provides a simple model for repeat and indel structure.</title>
        <authorList>
            <person name="Muzzey D."/>
            <person name="Schwartz K."/>
            <person name="Weissman J.S."/>
            <person name="Sherlock G."/>
        </authorList>
    </citation>
    <scope>NUCLEOTIDE SEQUENCE [LARGE SCALE GENOMIC DNA]</scope>
    <source>
        <strain evidence="9">SC5314 / ATCC MYA-2876</strain>
    </source>
</reference>
<dbReference type="Gene3D" id="3.40.30.10">
    <property type="entry name" value="Glutaredoxin"/>
    <property type="match status" value="1"/>
</dbReference>
<evidence type="ECO:0000256" key="5">
    <source>
        <dbReference type="SAM" id="SignalP"/>
    </source>
</evidence>
<keyword evidence="4" id="KW-0812">Transmembrane</keyword>
<dbReference type="PANTHER" id="PTHR45672:SF3">
    <property type="entry name" value="THIOREDOXIN DOMAIN-CONTAINING PROTEIN 5"/>
    <property type="match status" value="1"/>
</dbReference>
<evidence type="ECO:0000256" key="4">
    <source>
        <dbReference type="SAM" id="Phobius"/>
    </source>
</evidence>
<keyword evidence="8" id="KW-0413">Isomerase</keyword>
<dbReference type="InParanoid" id="A0A1D8PII5"/>
<dbReference type="STRING" id="237561.A0A1D8PII5"/>
<dbReference type="CGD" id="CAL0000180758">
    <property type="gene designation" value="orf19.8970"/>
</dbReference>
<dbReference type="GO" id="GO:0003756">
    <property type="term" value="F:protein disulfide isomerase activity"/>
    <property type="evidence" value="ECO:0000318"/>
    <property type="project" value="GO_Central"/>
</dbReference>
<gene>
    <name evidence="8" type="ordered locus">CAALFM_C209620WA</name>
    <name evidence="7" type="ordered locus">orf19.8970</name>
</gene>
<name>A0A1D8PII5_CANAL</name>
<evidence type="ECO:0000313" key="8">
    <source>
        <dbReference type="EMBL" id="AOW27940.1"/>
    </source>
</evidence>